<dbReference type="SMART" id="SM00387">
    <property type="entry name" value="HATPase_c"/>
    <property type="match status" value="1"/>
</dbReference>
<comment type="subcellular location">
    <subcellularLocation>
        <location evidence="2">Cell membrane</location>
    </subcellularLocation>
</comment>
<name>A0A2T5V1N9_9HYPH</name>
<evidence type="ECO:0000256" key="9">
    <source>
        <dbReference type="ARBA" id="ARBA00022840"/>
    </source>
</evidence>
<feature type="domain" description="PAS" evidence="15">
    <location>
        <begin position="223"/>
        <end position="293"/>
    </location>
</feature>
<organism evidence="16 17">
    <name type="scientific">Breoghania corrubedonensis</name>
    <dbReference type="NCBI Taxonomy" id="665038"/>
    <lineage>
        <taxon>Bacteria</taxon>
        <taxon>Pseudomonadati</taxon>
        <taxon>Pseudomonadota</taxon>
        <taxon>Alphaproteobacteria</taxon>
        <taxon>Hyphomicrobiales</taxon>
        <taxon>Stappiaceae</taxon>
        <taxon>Breoghania</taxon>
    </lineage>
</organism>
<keyword evidence="7" id="KW-0547">Nucleotide-binding</keyword>
<dbReference type="InterPro" id="IPR003661">
    <property type="entry name" value="HisK_dim/P_dom"/>
</dbReference>
<evidence type="ECO:0000313" key="16">
    <source>
        <dbReference type="EMBL" id="PTW57681.1"/>
    </source>
</evidence>
<accession>A0A2T5V1N9</accession>
<evidence type="ECO:0000256" key="12">
    <source>
        <dbReference type="SAM" id="Coils"/>
    </source>
</evidence>
<dbReference type="InterPro" id="IPR050736">
    <property type="entry name" value="Sensor_HK_Regulatory"/>
</dbReference>
<dbReference type="OrthoDB" id="9801651at2"/>
<evidence type="ECO:0000256" key="2">
    <source>
        <dbReference type="ARBA" id="ARBA00004236"/>
    </source>
</evidence>
<evidence type="ECO:0000313" key="17">
    <source>
        <dbReference type="Proteomes" id="UP000244081"/>
    </source>
</evidence>
<dbReference type="FunFam" id="3.30.565.10:FF:000023">
    <property type="entry name" value="PAS domain-containing sensor histidine kinase"/>
    <property type="match status" value="1"/>
</dbReference>
<dbReference type="PRINTS" id="PR00344">
    <property type="entry name" value="BCTRLSENSOR"/>
</dbReference>
<dbReference type="GO" id="GO:0005886">
    <property type="term" value="C:plasma membrane"/>
    <property type="evidence" value="ECO:0007669"/>
    <property type="project" value="UniProtKB-SubCell"/>
</dbReference>
<keyword evidence="4" id="KW-1003">Cell membrane</keyword>
<dbReference type="SUPFAM" id="SSF47384">
    <property type="entry name" value="Homodimeric domain of signal transducing histidine kinase"/>
    <property type="match status" value="1"/>
</dbReference>
<dbReference type="PROSITE" id="PS50109">
    <property type="entry name" value="HIS_KIN"/>
    <property type="match status" value="1"/>
</dbReference>
<evidence type="ECO:0000259" key="15">
    <source>
        <dbReference type="PROSITE" id="PS50112"/>
    </source>
</evidence>
<dbReference type="PANTHER" id="PTHR43711:SF1">
    <property type="entry name" value="HISTIDINE KINASE 1"/>
    <property type="match status" value="1"/>
</dbReference>
<dbReference type="SUPFAM" id="SSF55874">
    <property type="entry name" value="ATPase domain of HSP90 chaperone/DNA topoisomerase II/histidine kinase"/>
    <property type="match status" value="1"/>
</dbReference>
<evidence type="ECO:0000256" key="1">
    <source>
        <dbReference type="ARBA" id="ARBA00000085"/>
    </source>
</evidence>
<dbReference type="EC" id="2.7.13.3" evidence="3"/>
<keyword evidence="5" id="KW-0597">Phosphoprotein</keyword>
<dbReference type="AlphaFoldDB" id="A0A2T5V1N9"/>
<evidence type="ECO:0000256" key="7">
    <source>
        <dbReference type="ARBA" id="ARBA00022741"/>
    </source>
</evidence>
<keyword evidence="9" id="KW-0067">ATP-binding</keyword>
<keyword evidence="11 13" id="KW-0472">Membrane</keyword>
<evidence type="ECO:0000256" key="5">
    <source>
        <dbReference type="ARBA" id="ARBA00022553"/>
    </source>
</evidence>
<dbReference type="GO" id="GO:0000155">
    <property type="term" value="F:phosphorelay sensor kinase activity"/>
    <property type="evidence" value="ECO:0007669"/>
    <property type="project" value="InterPro"/>
</dbReference>
<evidence type="ECO:0000259" key="14">
    <source>
        <dbReference type="PROSITE" id="PS50109"/>
    </source>
</evidence>
<evidence type="ECO:0000256" key="3">
    <source>
        <dbReference type="ARBA" id="ARBA00012438"/>
    </source>
</evidence>
<evidence type="ECO:0000256" key="10">
    <source>
        <dbReference type="ARBA" id="ARBA00023012"/>
    </source>
</evidence>
<evidence type="ECO:0000256" key="13">
    <source>
        <dbReference type="SAM" id="Phobius"/>
    </source>
</evidence>
<feature type="transmembrane region" description="Helical" evidence="13">
    <location>
        <begin position="52"/>
        <end position="74"/>
    </location>
</feature>
<dbReference type="InterPro" id="IPR000014">
    <property type="entry name" value="PAS"/>
</dbReference>
<evidence type="ECO:0000256" key="8">
    <source>
        <dbReference type="ARBA" id="ARBA00022777"/>
    </source>
</evidence>
<keyword evidence="17" id="KW-1185">Reference proteome</keyword>
<dbReference type="FunFam" id="1.10.287.130:FF:000038">
    <property type="entry name" value="Sensory transduction histidine kinase"/>
    <property type="match status" value="1"/>
</dbReference>
<keyword evidence="13" id="KW-0812">Transmembrane</keyword>
<evidence type="ECO:0000256" key="6">
    <source>
        <dbReference type="ARBA" id="ARBA00022679"/>
    </source>
</evidence>
<keyword evidence="13" id="KW-1133">Transmembrane helix</keyword>
<dbReference type="InterPro" id="IPR036097">
    <property type="entry name" value="HisK_dim/P_sf"/>
</dbReference>
<keyword evidence="12" id="KW-0175">Coiled coil</keyword>
<dbReference type="InterPro" id="IPR036890">
    <property type="entry name" value="HATPase_C_sf"/>
</dbReference>
<protein>
    <recommendedName>
        <fullName evidence="3">histidine kinase</fullName>
        <ecNumber evidence="3">2.7.13.3</ecNumber>
    </recommendedName>
</protein>
<feature type="transmembrane region" description="Helical" evidence="13">
    <location>
        <begin position="113"/>
        <end position="141"/>
    </location>
</feature>
<dbReference type="SMART" id="SM00091">
    <property type="entry name" value="PAS"/>
    <property type="match status" value="1"/>
</dbReference>
<sequence>MRDDVRVYGIGFKALHSIEFIASAGASAARFLDGLVHPCAAADSMTRGRHRAFIAANLTAGAFALFALPLHLAFTGGISLPQALAFAWLAGQMPIAMYLSYSGKLETAHALSAALFSCFIGWMAFVTGGLDSVALVWLAIVPLEAALSRSRKVIALATISAATVVVLLLLARDSGVDAGAFAADWASDQVRTLAILGGLLYALLVAFRVEWSGADAEVIASEREARYRLVADNVSDVITLHSQDGDTLFATPSIRSLLDLSVNEATGDGLFQRVHVADRPGFLTTLNDVARLKATKSLQFRARRGPSKPGESGQPSYVWLEMRCRPLGYQEIVDGEAAVVAVTRDITRYKAHEEELEEAQIEAEAASAAKTRFLANVSHELRTPLNAIIGFSDILRQFTPAQLPPERQREYVDLIHDSGQHLLQVVNDILDMSKIETGNFELCVEPFLPARCIGECVDMMRQQAANREVTVHFDVPESLPELNGDRRACKQIFINLISNAIKFTRSGGSVTVGAKRHGAWVDVQVRDTGVGIASEDLARLGTPFLQIDSGYDRRHEGTGLGLSVVKGLVALHGGEVHFESTVGVGTCVSVRLPAHAPIADVCETPVTVAPVEKAARNANTMVA</sequence>
<dbReference type="InterPro" id="IPR005467">
    <property type="entry name" value="His_kinase_dom"/>
</dbReference>
<dbReference type="PROSITE" id="PS50112">
    <property type="entry name" value="PAS"/>
    <property type="match status" value="1"/>
</dbReference>
<keyword evidence="10" id="KW-0902">Two-component regulatory system</keyword>
<feature type="coiled-coil region" evidence="12">
    <location>
        <begin position="342"/>
        <end position="369"/>
    </location>
</feature>
<comment type="catalytic activity">
    <reaction evidence="1">
        <text>ATP + protein L-histidine = ADP + protein N-phospho-L-histidine.</text>
        <dbReference type="EC" id="2.7.13.3"/>
    </reaction>
</comment>
<feature type="transmembrane region" description="Helical" evidence="13">
    <location>
        <begin position="153"/>
        <end position="171"/>
    </location>
</feature>
<feature type="transmembrane region" description="Helical" evidence="13">
    <location>
        <begin position="80"/>
        <end position="101"/>
    </location>
</feature>
<feature type="domain" description="Histidine kinase" evidence="14">
    <location>
        <begin position="376"/>
        <end position="596"/>
    </location>
</feature>
<dbReference type="NCBIfam" id="TIGR00229">
    <property type="entry name" value="sensory_box"/>
    <property type="match status" value="1"/>
</dbReference>
<dbReference type="Pfam" id="PF02518">
    <property type="entry name" value="HATPase_c"/>
    <property type="match status" value="1"/>
</dbReference>
<dbReference type="CDD" id="cd16922">
    <property type="entry name" value="HATPase_EvgS-ArcB-TorS-like"/>
    <property type="match status" value="1"/>
</dbReference>
<dbReference type="SUPFAM" id="SSF55785">
    <property type="entry name" value="PYP-like sensor domain (PAS domain)"/>
    <property type="match status" value="1"/>
</dbReference>
<dbReference type="CDD" id="cd00082">
    <property type="entry name" value="HisKA"/>
    <property type="match status" value="1"/>
</dbReference>
<feature type="transmembrane region" description="Helical" evidence="13">
    <location>
        <begin position="192"/>
        <end position="211"/>
    </location>
</feature>
<evidence type="ECO:0000256" key="11">
    <source>
        <dbReference type="ARBA" id="ARBA00023136"/>
    </source>
</evidence>
<reference evidence="16 17" key="1">
    <citation type="submission" date="2018-04" db="EMBL/GenBank/DDBJ databases">
        <title>Genomic Encyclopedia of Archaeal and Bacterial Type Strains, Phase II (KMG-II): from individual species to whole genera.</title>
        <authorList>
            <person name="Goeker M."/>
        </authorList>
    </citation>
    <scope>NUCLEOTIDE SEQUENCE [LARGE SCALE GENOMIC DNA]</scope>
    <source>
        <strain evidence="16 17">DSM 23382</strain>
    </source>
</reference>
<dbReference type="Pfam" id="PF00512">
    <property type="entry name" value="HisKA"/>
    <property type="match status" value="1"/>
</dbReference>
<dbReference type="InterPro" id="IPR035965">
    <property type="entry name" value="PAS-like_dom_sf"/>
</dbReference>
<proteinExistence type="predicted"/>
<keyword evidence="8 16" id="KW-0418">Kinase</keyword>
<keyword evidence="6" id="KW-0808">Transferase</keyword>
<dbReference type="InterPro" id="IPR003594">
    <property type="entry name" value="HATPase_dom"/>
</dbReference>
<dbReference type="PANTHER" id="PTHR43711">
    <property type="entry name" value="TWO-COMPONENT HISTIDINE KINASE"/>
    <property type="match status" value="1"/>
</dbReference>
<dbReference type="Gene3D" id="3.30.450.20">
    <property type="entry name" value="PAS domain"/>
    <property type="match status" value="1"/>
</dbReference>
<evidence type="ECO:0000256" key="4">
    <source>
        <dbReference type="ARBA" id="ARBA00022475"/>
    </source>
</evidence>
<comment type="caution">
    <text evidence="16">The sequence shown here is derived from an EMBL/GenBank/DDBJ whole genome shotgun (WGS) entry which is preliminary data.</text>
</comment>
<dbReference type="Gene3D" id="3.30.565.10">
    <property type="entry name" value="Histidine kinase-like ATPase, C-terminal domain"/>
    <property type="match status" value="1"/>
</dbReference>
<dbReference type="CDD" id="cd00130">
    <property type="entry name" value="PAS"/>
    <property type="match status" value="1"/>
</dbReference>
<dbReference type="Gene3D" id="1.10.287.130">
    <property type="match status" value="1"/>
</dbReference>
<dbReference type="EMBL" id="QAYG01000010">
    <property type="protein sequence ID" value="PTW57681.1"/>
    <property type="molecule type" value="Genomic_DNA"/>
</dbReference>
<dbReference type="SMART" id="SM00388">
    <property type="entry name" value="HisKA"/>
    <property type="match status" value="1"/>
</dbReference>
<dbReference type="GO" id="GO:0005524">
    <property type="term" value="F:ATP binding"/>
    <property type="evidence" value="ECO:0007669"/>
    <property type="project" value="UniProtKB-KW"/>
</dbReference>
<gene>
    <name evidence="16" type="ORF">C8N35_110160</name>
</gene>
<dbReference type="InterPro" id="IPR004358">
    <property type="entry name" value="Sig_transdc_His_kin-like_C"/>
</dbReference>
<dbReference type="Proteomes" id="UP000244081">
    <property type="component" value="Unassembled WGS sequence"/>
</dbReference>